<feature type="domain" description="Semialdehyde dehydrogenase NAD-binding" evidence="6">
    <location>
        <begin position="2"/>
        <end position="137"/>
    </location>
</feature>
<evidence type="ECO:0000256" key="4">
    <source>
        <dbReference type="ARBA" id="ARBA00023002"/>
    </source>
</evidence>
<comment type="pathway">
    <text evidence="5">Amino-acid biosynthesis.</text>
</comment>
<sequence length="331" mass="35117">MRVLVAGASGYAGALAARLVQSHSQLELAAVTSRSDAGRRLSELYPHHRVDMVLEELDLGRHADVDAAIVAYPHGAASGLVAALRAQNVRVIDLSADFRLRDQAVYEEWYVPHAAPELLAEAVYGLPELHRDAIAQANLVANPGCFPTAALLALAPLARGGLIAGVVVDAKTGVSGAGRAATDTTHFVSVTENILPYKVGGHRHMPEMEQGIALLGSPVPVTFIPHLVPVDQGELTSCYVTPSSPLTQAELDALYAEAYADEPFVEVVGGAPGTHDVRGTNLCRIHVHAEERTGRVLVFAAIDNLWKGTSSQAIQNLNLMFGLPETMGIEP</sequence>
<dbReference type="SUPFAM" id="SSF51735">
    <property type="entry name" value="NAD(P)-binding Rossmann-fold domains"/>
    <property type="match status" value="1"/>
</dbReference>
<dbReference type="PANTHER" id="PTHR32338">
    <property type="entry name" value="N-ACETYL-GAMMA-GLUTAMYL-PHOSPHATE REDUCTASE, CHLOROPLASTIC-RELATED-RELATED"/>
    <property type="match status" value="1"/>
</dbReference>
<gene>
    <name evidence="7" type="ORF">UFOPK3674_01744</name>
</gene>
<proteinExistence type="inferred from homology"/>
<organism evidence="7">
    <name type="scientific">freshwater metagenome</name>
    <dbReference type="NCBI Taxonomy" id="449393"/>
    <lineage>
        <taxon>unclassified sequences</taxon>
        <taxon>metagenomes</taxon>
        <taxon>ecological metagenomes</taxon>
    </lineage>
</organism>
<evidence type="ECO:0000256" key="1">
    <source>
        <dbReference type="ARBA" id="ARBA00022571"/>
    </source>
</evidence>
<reference evidence="7" key="1">
    <citation type="submission" date="2020-05" db="EMBL/GenBank/DDBJ databases">
        <authorList>
            <person name="Chiriac C."/>
            <person name="Salcher M."/>
            <person name="Ghai R."/>
            <person name="Kavagutti S V."/>
        </authorList>
    </citation>
    <scope>NUCLEOTIDE SEQUENCE</scope>
</reference>
<dbReference type="InterPro" id="IPR036291">
    <property type="entry name" value="NAD(P)-bd_dom_sf"/>
</dbReference>
<protein>
    <submittedName>
        <fullName evidence="7">Unannotated protein</fullName>
    </submittedName>
</protein>
<evidence type="ECO:0000259" key="6">
    <source>
        <dbReference type="SMART" id="SM00859"/>
    </source>
</evidence>
<dbReference type="SUPFAM" id="SSF55347">
    <property type="entry name" value="Glyceraldehyde-3-phosphate dehydrogenase-like, C-terminal domain"/>
    <property type="match status" value="1"/>
</dbReference>
<dbReference type="CDD" id="cd17895">
    <property type="entry name" value="AGPR_1_N"/>
    <property type="match status" value="1"/>
</dbReference>
<dbReference type="InterPro" id="IPR058924">
    <property type="entry name" value="AGPR_dimerisation_dom"/>
</dbReference>
<dbReference type="Pfam" id="PF22698">
    <property type="entry name" value="Semialdhyde_dhC_1"/>
    <property type="match status" value="1"/>
</dbReference>
<dbReference type="InterPro" id="IPR000706">
    <property type="entry name" value="AGPR_type-1"/>
</dbReference>
<dbReference type="EMBL" id="CAFBMX010000009">
    <property type="protein sequence ID" value="CAB4939725.1"/>
    <property type="molecule type" value="Genomic_DNA"/>
</dbReference>
<keyword evidence="4" id="KW-0560">Oxidoreductase</keyword>
<dbReference type="SMART" id="SM00859">
    <property type="entry name" value="Semialdhyde_dh"/>
    <property type="match status" value="1"/>
</dbReference>
<dbReference type="GO" id="GO:0051287">
    <property type="term" value="F:NAD binding"/>
    <property type="evidence" value="ECO:0007669"/>
    <property type="project" value="InterPro"/>
</dbReference>
<dbReference type="GO" id="GO:0070401">
    <property type="term" value="F:NADP+ binding"/>
    <property type="evidence" value="ECO:0007669"/>
    <property type="project" value="InterPro"/>
</dbReference>
<dbReference type="Pfam" id="PF01118">
    <property type="entry name" value="Semialdhyde_dh"/>
    <property type="match status" value="1"/>
</dbReference>
<dbReference type="PROSITE" id="PS01224">
    <property type="entry name" value="ARGC"/>
    <property type="match status" value="1"/>
</dbReference>
<dbReference type="GO" id="GO:0003942">
    <property type="term" value="F:N-acetyl-gamma-glutamyl-phosphate reductase activity"/>
    <property type="evidence" value="ECO:0007669"/>
    <property type="project" value="InterPro"/>
</dbReference>
<evidence type="ECO:0000256" key="3">
    <source>
        <dbReference type="ARBA" id="ARBA00022857"/>
    </source>
</evidence>
<evidence type="ECO:0000256" key="2">
    <source>
        <dbReference type="ARBA" id="ARBA00022605"/>
    </source>
</evidence>
<dbReference type="AlphaFoldDB" id="A0A6J7J931"/>
<keyword evidence="1" id="KW-0055">Arginine biosynthesis</keyword>
<accession>A0A6J7J931</accession>
<dbReference type="Gene3D" id="3.40.50.720">
    <property type="entry name" value="NAD(P)-binding Rossmann-like Domain"/>
    <property type="match status" value="1"/>
</dbReference>
<name>A0A6J7J931_9ZZZZ</name>
<dbReference type="InterPro" id="IPR000534">
    <property type="entry name" value="Semialdehyde_DH_NAD-bd"/>
</dbReference>
<evidence type="ECO:0000313" key="7">
    <source>
        <dbReference type="EMBL" id="CAB4939725.1"/>
    </source>
</evidence>
<dbReference type="InterPro" id="IPR023013">
    <property type="entry name" value="AGPR_AS"/>
</dbReference>
<keyword evidence="3" id="KW-0521">NADP</keyword>
<keyword evidence="2" id="KW-0028">Amino-acid biosynthesis</keyword>
<dbReference type="PANTHER" id="PTHR32338:SF10">
    <property type="entry name" value="N-ACETYL-GAMMA-GLUTAMYL-PHOSPHATE REDUCTASE, CHLOROPLASTIC-RELATED"/>
    <property type="match status" value="1"/>
</dbReference>
<dbReference type="InterPro" id="IPR050085">
    <property type="entry name" value="AGPR"/>
</dbReference>
<dbReference type="GO" id="GO:0006526">
    <property type="term" value="P:L-arginine biosynthetic process"/>
    <property type="evidence" value="ECO:0007669"/>
    <property type="project" value="UniProtKB-KW"/>
</dbReference>
<dbReference type="CDD" id="cd23934">
    <property type="entry name" value="AGPR_1_C"/>
    <property type="match status" value="1"/>
</dbReference>
<dbReference type="Gene3D" id="3.30.360.10">
    <property type="entry name" value="Dihydrodipicolinate Reductase, domain 2"/>
    <property type="match status" value="1"/>
</dbReference>
<evidence type="ECO:0000256" key="5">
    <source>
        <dbReference type="ARBA" id="ARBA00029440"/>
    </source>
</evidence>
<dbReference type="NCBIfam" id="TIGR01850">
    <property type="entry name" value="argC"/>
    <property type="match status" value="1"/>
</dbReference>
<dbReference type="HAMAP" id="MF_00150">
    <property type="entry name" value="ArgC_type1"/>
    <property type="match status" value="1"/>
</dbReference>